<gene>
    <name evidence="2" type="ORF">E6C51_03235</name>
</gene>
<evidence type="ECO:0000256" key="1">
    <source>
        <dbReference type="SAM" id="Coils"/>
    </source>
</evidence>
<keyword evidence="1" id="KW-0175">Coiled coil</keyword>
<feature type="coiled-coil region" evidence="1">
    <location>
        <begin position="40"/>
        <end position="100"/>
    </location>
</feature>
<reference evidence="2 3" key="1">
    <citation type="submission" date="2019-04" db="EMBL/GenBank/DDBJ databases">
        <title>Rhizobium terrae sp. nov., isolated from a paddy soil.</title>
        <authorList>
            <person name="Lin S.-Y."/>
            <person name="Hameed A."/>
            <person name="Huang H.-I."/>
            <person name="Young C.-C."/>
        </authorList>
    </citation>
    <scope>NUCLEOTIDE SEQUENCE [LARGE SCALE GENOMIC DNA]</scope>
    <source>
        <strain evidence="2 3">CC-HIH110</strain>
    </source>
</reference>
<organism evidence="2 3">
    <name type="scientific">Allorhizobium terrae</name>
    <dbReference type="NCBI Taxonomy" id="1848972"/>
    <lineage>
        <taxon>Bacteria</taxon>
        <taxon>Pseudomonadati</taxon>
        <taxon>Pseudomonadota</taxon>
        <taxon>Alphaproteobacteria</taxon>
        <taxon>Hyphomicrobiales</taxon>
        <taxon>Rhizobiaceae</taxon>
        <taxon>Rhizobium/Agrobacterium group</taxon>
        <taxon>Allorhizobium</taxon>
    </lineage>
</organism>
<dbReference type="Proteomes" id="UP000310754">
    <property type="component" value="Unassembled WGS sequence"/>
</dbReference>
<dbReference type="AlphaFoldDB" id="A0A4S4A6C5"/>
<accession>A0A4S4A6C5</accession>
<dbReference type="RefSeq" id="WP_146930313.1">
    <property type="nucleotide sequence ID" value="NZ_SSOA01000001.1"/>
</dbReference>
<dbReference type="EMBL" id="SSOA01000001">
    <property type="protein sequence ID" value="THF54118.1"/>
    <property type="molecule type" value="Genomic_DNA"/>
</dbReference>
<keyword evidence="3" id="KW-1185">Reference proteome</keyword>
<dbReference type="Pfam" id="PF20089">
    <property type="entry name" value="DUF6481"/>
    <property type="match status" value="1"/>
</dbReference>
<evidence type="ECO:0000313" key="3">
    <source>
        <dbReference type="Proteomes" id="UP000310754"/>
    </source>
</evidence>
<proteinExistence type="predicted"/>
<name>A0A4S4A6C5_9HYPH</name>
<protein>
    <submittedName>
        <fullName evidence="2">Uncharacterized protein</fullName>
    </submittedName>
</protein>
<sequence length="126" mass="14103">MKNVKNNELHDRRVTATDAKAAQLAAFRAAQSAADPAREAKRAERVAIAEARDARQAERKQAKIDEKIRLEAEAVEREAALEAEANAESLARELADKNRIARVLDDEAARKAERDKRYANRKARQA</sequence>
<comment type="caution">
    <text evidence="2">The sequence shown here is derived from an EMBL/GenBank/DDBJ whole genome shotgun (WGS) entry which is preliminary data.</text>
</comment>
<evidence type="ECO:0000313" key="2">
    <source>
        <dbReference type="EMBL" id="THF54118.1"/>
    </source>
</evidence>
<dbReference type="InterPro" id="IPR045510">
    <property type="entry name" value="DUF6481"/>
</dbReference>